<feature type="region of interest" description="Disordered" evidence="6">
    <location>
        <begin position="316"/>
        <end position="335"/>
    </location>
</feature>
<evidence type="ECO:0000256" key="6">
    <source>
        <dbReference type="SAM" id="MobiDB-lite"/>
    </source>
</evidence>
<dbReference type="InterPro" id="IPR027417">
    <property type="entry name" value="P-loop_NTPase"/>
</dbReference>
<dbReference type="EMBL" id="JAEVHL010000006">
    <property type="protein sequence ID" value="MBM0274446.1"/>
    <property type="molecule type" value="Genomic_DNA"/>
</dbReference>
<dbReference type="PROSITE" id="PS50893">
    <property type="entry name" value="ABC_TRANSPORTER_2"/>
    <property type="match status" value="1"/>
</dbReference>
<dbReference type="Proteomes" id="UP000622245">
    <property type="component" value="Unassembled WGS sequence"/>
</dbReference>
<reference evidence="8 9" key="1">
    <citation type="submission" date="2021-01" db="EMBL/GenBank/DDBJ databases">
        <title>Draft genome sequence of Micromonospora sp. strain STR1s_6.</title>
        <authorList>
            <person name="Karlyshev A."/>
            <person name="Jawad R."/>
        </authorList>
    </citation>
    <scope>NUCLEOTIDE SEQUENCE [LARGE SCALE GENOMIC DNA]</scope>
    <source>
        <strain evidence="8 9">STR1S-6</strain>
    </source>
</reference>
<comment type="subcellular location">
    <subcellularLocation>
        <location evidence="1">Cell membrane</location>
        <topology evidence="1">Peripheral membrane protein</topology>
    </subcellularLocation>
</comment>
<feature type="region of interest" description="Disordered" evidence="6">
    <location>
        <begin position="1"/>
        <end position="24"/>
    </location>
</feature>
<keyword evidence="2" id="KW-0813">Transport</keyword>
<feature type="region of interest" description="Disordered" evidence="6">
    <location>
        <begin position="177"/>
        <end position="225"/>
    </location>
</feature>
<dbReference type="PANTHER" id="PTHR42711:SF19">
    <property type="entry name" value="DOXORUBICIN RESISTANCE ATP-BINDING PROTEIN DRRA"/>
    <property type="match status" value="1"/>
</dbReference>
<feature type="domain" description="ABC transporter" evidence="7">
    <location>
        <begin position="369"/>
        <end position="599"/>
    </location>
</feature>
<dbReference type="SUPFAM" id="SSF52540">
    <property type="entry name" value="P-loop containing nucleoside triphosphate hydrolases"/>
    <property type="match status" value="1"/>
</dbReference>
<dbReference type="InterPro" id="IPR017871">
    <property type="entry name" value="ABC_transporter-like_CS"/>
</dbReference>
<dbReference type="InterPro" id="IPR003439">
    <property type="entry name" value="ABC_transporter-like_ATP-bd"/>
</dbReference>
<evidence type="ECO:0000313" key="8">
    <source>
        <dbReference type="EMBL" id="MBM0274446.1"/>
    </source>
</evidence>
<accession>A0ABS1YAL7</accession>
<dbReference type="PANTHER" id="PTHR42711">
    <property type="entry name" value="ABC TRANSPORTER ATP-BINDING PROTEIN"/>
    <property type="match status" value="1"/>
</dbReference>
<keyword evidence="4 8" id="KW-0067">ATP-binding</keyword>
<name>A0ABS1YAL7_9ACTN</name>
<evidence type="ECO:0000259" key="7">
    <source>
        <dbReference type="PROSITE" id="PS50893"/>
    </source>
</evidence>
<dbReference type="GO" id="GO:0005524">
    <property type="term" value="F:ATP binding"/>
    <property type="evidence" value="ECO:0007669"/>
    <property type="project" value="UniProtKB-KW"/>
</dbReference>
<dbReference type="InterPro" id="IPR050763">
    <property type="entry name" value="ABC_transporter_ATP-binding"/>
</dbReference>
<evidence type="ECO:0000256" key="3">
    <source>
        <dbReference type="ARBA" id="ARBA00022741"/>
    </source>
</evidence>
<evidence type="ECO:0000256" key="1">
    <source>
        <dbReference type="ARBA" id="ARBA00004202"/>
    </source>
</evidence>
<protein>
    <submittedName>
        <fullName evidence="8">ATP-binding cassette domain-containing protein</fullName>
    </submittedName>
</protein>
<dbReference type="PROSITE" id="PS00211">
    <property type="entry name" value="ABC_TRANSPORTER_1"/>
    <property type="match status" value="1"/>
</dbReference>
<keyword evidence="9" id="KW-1185">Reference proteome</keyword>
<dbReference type="InterPro" id="IPR003593">
    <property type="entry name" value="AAA+_ATPase"/>
</dbReference>
<comment type="caution">
    <text evidence="8">The sequence shown here is derived from an EMBL/GenBank/DDBJ whole genome shotgun (WGS) entry which is preliminary data.</text>
</comment>
<sequence length="678" mass="71552">MNDPGLVERQLQHRQFPAGAGVQHRQELLDPAVDQDTAAGIPLRLQVPADPSPVRQDGGAAEVLDRHRGRLPAETRGAEAVVVHGGGPLQQPQEVGNGAQTLLQQNARDRSGPAGLAYPLTPILIDHAARATEQIEREHPFRERPQSDRQPHPGQIPVSEVDLRHDTPIGVAGYHRADETGFADGGPAHSHRPTAEPNQGGDRPPAAISKFRNSPPEPASCGFAAPRPPRYASRAGSGCWATPWSPFPRIRAAAASRKLRRSAAKAPRIPEPVWAPLLVRASKAIRLSGPQGHIKKSILGRPGRRSGFGTCWATRISRTRSPRSGDSNSFPARLPAASSPVASSPAVLVPARPFLCSPGWSGRPVTGVIEVAGLTKAFGATRALEGVSFTVPEGTVLGLIGHNGAGKTSLINILSTLLPPTSGTARVAGYDVVRQGAQVRARIGLTGQFASIDETMSGRDNLILLARLLGAGRRAAASRVAYLLEIFRLSTVANRAARTYSGGMRRRLDLAASIVGRPQVIFLDEPTTGLDPEARHDAWDLVQQLVDDGTTVLLTTQYLEEADRLAKSIVVLAAGRVLASGTPAQLKAEVGERSVTVVLGDGAVGPAALAALERANLTGTYDRARRSVTVPIHDAAMVAEVVGCMNEAGARLDGLTVVEPTLDDVYLSLKGSAATGSE</sequence>
<feature type="compositionally biased region" description="Basic and acidic residues" evidence="6">
    <location>
        <begin position="139"/>
        <end position="151"/>
    </location>
</feature>
<keyword evidence="5" id="KW-0046">Antibiotic resistance</keyword>
<evidence type="ECO:0000313" key="9">
    <source>
        <dbReference type="Proteomes" id="UP000622245"/>
    </source>
</evidence>
<dbReference type="SMART" id="SM00382">
    <property type="entry name" value="AAA"/>
    <property type="match status" value="1"/>
</dbReference>
<evidence type="ECO:0000256" key="5">
    <source>
        <dbReference type="ARBA" id="ARBA00023251"/>
    </source>
</evidence>
<keyword evidence="3" id="KW-0547">Nucleotide-binding</keyword>
<gene>
    <name evidence="8" type="ORF">JM949_02685</name>
</gene>
<organism evidence="8 9">
    <name type="scientific">Micromonospora tarensis</name>
    <dbReference type="NCBI Taxonomy" id="2806100"/>
    <lineage>
        <taxon>Bacteria</taxon>
        <taxon>Bacillati</taxon>
        <taxon>Actinomycetota</taxon>
        <taxon>Actinomycetes</taxon>
        <taxon>Micromonosporales</taxon>
        <taxon>Micromonosporaceae</taxon>
        <taxon>Micromonospora</taxon>
    </lineage>
</organism>
<dbReference type="Pfam" id="PF00005">
    <property type="entry name" value="ABC_tran"/>
    <property type="match status" value="1"/>
</dbReference>
<evidence type="ECO:0000256" key="4">
    <source>
        <dbReference type="ARBA" id="ARBA00022840"/>
    </source>
</evidence>
<proteinExistence type="predicted"/>
<feature type="region of interest" description="Disordered" evidence="6">
    <location>
        <begin position="139"/>
        <end position="165"/>
    </location>
</feature>
<evidence type="ECO:0000256" key="2">
    <source>
        <dbReference type="ARBA" id="ARBA00022448"/>
    </source>
</evidence>
<dbReference type="Gene3D" id="3.40.50.300">
    <property type="entry name" value="P-loop containing nucleotide triphosphate hydrolases"/>
    <property type="match status" value="1"/>
</dbReference>